<protein>
    <recommendedName>
        <fullName evidence="2">HAM1-like N-terminal domain-containing protein</fullName>
    </recommendedName>
</protein>
<dbReference type="EMBL" id="ML213147">
    <property type="protein sequence ID" value="TFK77797.1"/>
    <property type="molecule type" value="Genomic_DNA"/>
</dbReference>
<accession>A0A5C3NM72</accession>
<evidence type="ECO:0000313" key="3">
    <source>
        <dbReference type="EMBL" id="TFK77797.1"/>
    </source>
</evidence>
<dbReference type="Proteomes" id="UP000308197">
    <property type="component" value="Unassembled WGS sequence"/>
</dbReference>
<evidence type="ECO:0000313" key="4">
    <source>
        <dbReference type="Proteomes" id="UP000308197"/>
    </source>
</evidence>
<name>A0A5C3NM72_9APHY</name>
<feature type="non-terminal residue" evidence="3">
    <location>
        <position position="276"/>
    </location>
</feature>
<dbReference type="STRING" id="1314778.A0A5C3NM72"/>
<evidence type="ECO:0000256" key="1">
    <source>
        <dbReference type="SAM" id="MobiDB-lite"/>
    </source>
</evidence>
<reference evidence="3 4" key="1">
    <citation type="journal article" date="2019" name="Nat. Ecol. Evol.">
        <title>Megaphylogeny resolves global patterns of mushroom evolution.</title>
        <authorList>
            <person name="Varga T."/>
            <person name="Krizsan K."/>
            <person name="Foldi C."/>
            <person name="Dima B."/>
            <person name="Sanchez-Garcia M."/>
            <person name="Sanchez-Ramirez S."/>
            <person name="Szollosi G.J."/>
            <person name="Szarkandi J.G."/>
            <person name="Papp V."/>
            <person name="Albert L."/>
            <person name="Andreopoulos W."/>
            <person name="Angelini C."/>
            <person name="Antonin V."/>
            <person name="Barry K.W."/>
            <person name="Bougher N.L."/>
            <person name="Buchanan P."/>
            <person name="Buyck B."/>
            <person name="Bense V."/>
            <person name="Catcheside P."/>
            <person name="Chovatia M."/>
            <person name="Cooper J."/>
            <person name="Damon W."/>
            <person name="Desjardin D."/>
            <person name="Finy P."/>
            <person name="Geml J."/>
            <person name="Haridas S."/>
            <person name="Hughes K."/>
            <person name="Justo A."/>
            <person name="Karasinski D."/>
            <person name="Kautmanova I."/>
            <person name="Kiss B."/>
            <person name="Kocsube S."/>
            <person name="Kotiranta H."/>
            <person name="LaButti K.M."/>
            <person name="Lechner B.E."/>
            <person name="Liimatainen K."/>
            <person name="Lipzen A."/>
            <person name="Lukacs Z."/>
            <person name="Mihaltcheva S."/>
            <person name="Morgado L.N."/>
            <person name="Niskanen T."/>
            <person name="Noordeloos M.E."/>
            <person name="Ohm R.A."/>
            <person name="Ortiz-Santana B."/>
            <person name="Ovrebo C."/>
            <person name="Racz N."/>
            <person name="Riley R."/>
            <person name="Savchenko A."/>
            <person name="Shiryaev A."/>
            <person name="Soop K."/>
            <person name="Spirin V."/>
            <person name="Szebenyi C."/>
            <person name="Tomsovsky M."/>
            <person name="Tulloss R.E."/>
            <person name="Uehling J."/>
            <person name="Grigoriev I.V."/>
            <person name="Vagvolgyi C."/>
            <person name="Papp T."/>
            <person name="Martin F.M."/>
            <person name="Miettinen O."/>
            <person name="Hibbett D.S."/>
            <person name="Nagy L.G."/>
        </authorList>
    </citation>
    <scope>NUCLEOTIDE SEQUENCE [LARGE SCALE GENOMIC DNA]</scope>
    <source>
        <strain evidence="3 4">HHB13444</strain>
    </source>
</reference>
<gene>
    <name evidence="3" type="ORF">K466DRAFT_668620</name>
</gene>
<dbReference type="PANTHER" id="PTHR31138:SF1">
    <property type="entry name" value="PDZ DOMAIN-CONTAINING PROTEIN"/>
    <property type="match status" value="1"/>
</dbReference>
<dbReference type="PANTHER" id="PTHR31138">
    <property type="entry name" value="CHROMOSOME 19, WHOLE GENOME SHOTGUN SEQUENCE"/>
    <property type="match status" value="1"/>
</dbReference>
<organism evidence="3 4">
    <name type="scientific">Polyporus arcularius HHB13444</name>
    <dbReference type="NCBI Taxonomy" id="1314778"/>
    <lineage>
        <taxon>Eukaryota</taxon>
        <taxon>Fungi</taxon>
        <taxon>Dikarya</taxon>
        <taxon>Basidiomycota</taxon>
        <taxon>Agaricomycotina</taxon>
        <taxon>Agaricomycetes</taxon>
        <taxon>Polyporales</taxon>
        <taxon>Polyporaceae</taxon>
        <taxon>Polyporus</taxon>
    </lineage>
</organism>
<feature type="region of interest" description="Disordered" evidence="1">
    <location>
        <begin position="1"/>
        <end position="22"/>
    </location>
</feature>
<sequence>MHSGEAEGRPPGEAEEEELNEAGKEVLGSMRNALQALLEFGMEKNDDNRVQDLVYQLRHITSTPVRADVAVEATHPGNLDINAIAQELPAQEEAKEDAAALLRSAYTVVYILATSAAFRLILSDFLLVARETVADVAARVEAVAATVEKAAGGVEETVRPGRGTVADVRSTAAEAGEKVSEELMGEGIVGQQLDEVRGRVQHQSPEELKAAVIRRLQEAIARAHSQPSFQGALRTVLALSRKYAAKVRVAASVASDAEAPTFKVTPVIWADPSLAR</sequence>
<evidence type="ECO:0000259" key="2">
    <source>
        <dbReference type="Pfam" id="PF19343"/>
    </source>
</evidence>
<feature type="domain" description="HAM1-like N-terminal" evidence="2">
    <location>
        <begin position="16"/>
        <end position="144"/>
    </location>
</feature>
<dbReference type="AlphaFoldDB" id="A0A5C3NM72"/>
<feature type="compositionally biased region" description="Basic and acidic residues" evidence="1">
    <location>
        <begin position="1"/>
        <end position="12"/>
    </location>
</feature>
<dbReference type="InterPro" id="IPR045967">
    <property type="entry name" value="HAM1-like_N"/>
</dbReference>
<dbReference type="InParanoid" id="A0A5C3NM72"/>
<keyword evidence="4" id="KW-1185">Reference proteome</keyword>
<proteinExistence type="predicted"/>
<dbReference type="Pfam" id="PF19343">
    <property type="entry name" value="HAM1_N"/>
    <property type="match status" value="1"/>
</dbReference>